<evidence type="ECO:0000256" key="7">
    <source>
        <dbReference type="ARBA" id="ARBA00022692"/>
    </source>
</evidence>
<evidence type="ECO:0000259" key="21">
    <source>
        <dbReference type="Pfam" id="PF01764"/>
    </source>
</evidence>
<feature type="chain" id="PRO_5004109073" description="triacylglycerol lipase" evidence="20">
    <location>
        <begin position="24"/>
        <end position="660"/>
    </location>
</feature>
<keyword evidence="15" id="KW-0472">Membrane</keyword>
<feature type="compositionally biased region" description="Low complexity" evidence="19">
    <location>
        <begin position="526"/>
        <end position="561"/>
    </location>
</feature>
<feature type="region of interest" description="Disordered" evidence="19">
    <location>
        <begin position="525"/>
        <end position="596"/>
    </location>
</feature>
<evidence type="ECO:0000256" key="5">
    <source>
        <dbReference type="ARBA" id="ARBA00011137"/>
    </source>
</evidence>
<evidence type="ECO:0000256" key="11">
    <source>
        <dbReference type="ARBA" id="ARBA00022968"/>
    </source>
</evidence>
<dbReference type="GO" id="GO:0006660">
    <property type="term" value="P:phosphatidylserine catabolic process"/>
    <property type="evidence" value="ECO:0007669"/>
    <property type="project" value="TreeGrafter"/>
</dbReference>
<dbReference type="CDD" id="cd00519">
    <property type="entry name" value="Lipase_3"/>
    <property type="match status" value="1"/>
</dbReference>
<dbReference type="PANTHER" id="PTHR47175:SF2">
    <property type="entry name" value="LIPASE ATG15-RELATED"/>
    <property type="match status" value="1"/>
</dbReference>
<comment type="subcellular location">
    <subcellularLocation>
        <location evidence="3">Endosome</location>
        <location evidence="3">Multivesicular body membrane</location>
        <topology evidence="3">Single-pass type II membrane protein</topology>
    </subcellularLocation>
    <subcellularLocation>
        <location evidence="2">Prevacuolar compartment membrane</location>
        <topology evidence="2">Single-pass type II membrane protein</topology>
    </subcellularLocation>
</comment>
<dbReference type="InterPro" id="IPR002921">
    <property type="entry name" value="Fungal_lipase-type"/>
</dbReference>
<accession>N1PFY3</accession>
<keyword evidence="9" id="KW-0378">Hydrolase</keyword>
<keyword evidence="10" id="KW-0442">Lipid degradation</keyword>
<evidence type="ECO:0000256" key="20">
    <source>
        <dbReference type="SAM" id="SignalP"/>
    </source>
</evidence>
<keyword evidence="13" id="KW-0072">Autophagy</keyword>
<dbReference type="eggNOG" id="KOG4540">
    <property type="taxonomic scope" value="Eukaryota"/>
</dbReference>
<sequence length="660" mass="72000">MWNGSLVLVCVLLVAGCSGLVDAARTREQRKAFGSSNIVLPPRLADGVISGNPARSLGERTFTLRHVYHHGTHDYPHLHRYFDVQPEAKLQVTYDDGTTYEEAPMALKAKAQSKVIQRMVERNHSDIDALQDHYFAYGQTADVEWTEDEIAGPNISDKSTVLTFAKMAANAYVFSRKDGEWQPVKGGFNYTDDFGWQQDGLRGHIFADETNSTVVIGLKGTSPAVFDGSDTTGNDKLNDNLFGSCCCGQGGPWTWKVVCDCAGSSAYTCNNTCLVQSLRQKSHYYWAVKDLYRNVTERYPDSEVWLSGHSLGGVVSSLLGLTYGLPTLTFEAFPDAMAASRLGLPTPPGYKIGSHQARPKTGIHHFGHTADPIYMGSCNGGTSFCSIGGYAFQGVCHTGETCTYDTVQDLGWRVAIGTHKITSVIKDVIEKYDQPPSCEQDVECVDCYTWKYFESNGTETTTSKASKPTSTSTRTRTETCKTPGWWGCLDESTTSAPTTTTTTSTLSASTSTCRTPGWFGCKDDTTTTSSSSGSITSTSATPAPTITTTSSRPTSSSSTSTCKTPGWFGCYDETNPTSATPRPSVTTRTATKTTTADDDDCTSREWFGLICVDPSPTTASGSKPSSTNLPTTRRKECMHRHWYGTCKEWRFDDFDVKIDL</sequence>
<dbReference type="AlphaFoldDB" id="N1PFY3"/>
<keyword evidence="14" id="KW-0443">Lipid metabolism</keyword>
<dbReference type="Proteomes" id="UP000016933">
    <property type="component" value="Unassembled WGS sequence"/>
</dbReference>
<proteinExistence type="inferred from homology"/>
<comment type="function">
    <text evidence="17">Lipase which is essential for lysis of subvacuolar cytoplasm to vacuole targeted bodies and intravacuolar autophagic bodies. Involved in the lysis of intravacuolar multivesicular body (MVB) vesicles. The intravacuolar membrane disintegration by ATG15 is critical to life span extension.</text>
</comment>
<feature type="domain" description="Fungal lipase-type" evidence="21">
    <location>
        <begin position="288"/>
        <end position="321"/>
    </location>
</feature>
<dbReference type="Gene3D" id="3.40.50.1820">
    <property type="entry name" value="alpha/beta hydrolase"/>
    <property type="match status" value="1"/>
</dbReference>
<evidence type="ECO:0000256" key="2">
    <source>
        <dbReference type="ARBA" id="ARBA00004270"/>
    </source>
</evidence>
<dbReference type="EC" id="3.1.1.3" evidence="6"/>
<evidence type="ECO:0000256" key="12">
    <source>
        <dbReference type="ARBA" id="ARBA00022989"/>
    </source>
</evidence>
<keyword evidence="20" id="KW-0732">Signal</keyword>
<keyword evidence="11" id="KW-0735">Signal-anchor</keyword>
<comment type="catalytic activity">
    <reaction evidence="1">
        <text>a triacylglycerol + H2O = a diacylglycerol + a fatty acid + H(+)</text>
        <dbReference type="Rhea" id="RHEA:12044"/>
        <dbReference type="ChEBI" id="CHEBI:15377"/>
        <dbReference type="ChEBI" id="CHEBI:15378"/>
        <dbReference type="ChEBI" id="CHEBI:17855"/>
        <dbReference type="ChEBI" id="CHEBI:18035"/>
        <dbReference type="ChEBI" id="CHEBI:28868"/>
        <dbReference type="EC" id="3.1.1.3"/>
    </reaction>
</comment>
<reference evidence="23" key="1">
    <citation type="journal article" date="2012" name="PLoS Genet.">
        <title>The genomes of the fungal plant pathogens Cladosporium fulvum and Dothistroma septosporum reveal adaptation to different hosts and lifestyles but also signatures of common ancestry.</title>
        <authorList>
            <person name="de Wit P.J.G.M."/>
            <person name="van der Burgt A."/>
            <person name="Oekmen B."/>
            <person name="Stergiopoulos I."/>
            <person name="Abd-Elsalam K.A."/>
            <person name="Aerts A.L."/>
            <person name="Bahkali A.H."/>
            <person name="Beenen H.G."/>
            <person name="Chettri P."/>
            <person name="Cox M.P."/>
            <person name="Datema E."/>
            <person name="de Vries R.P."/>
            <person name="Dhillon B."/>
            <person name="Ganley A.R."/>
            <person name="Griffiths S.A."/>
            <person name="Guo Y."/>
            <person name="Hamelin R.C."/>
            <person name="Henrissat B."/>
            <person name="Kabir M.S."/>
            <person name="Jashni M.K."/>
            <person name="Kema G."/>
            <person name="Klaubauf S."/>
            <person name="Lapidus A."/>
            <person name="Levasseur A."/>
            <person name="Lindquist E."/>
            <person name="Mehrabi R."/>
            <person name="Ohm R.A."/>
            <person name="Owen T.J."/>
            <person name="Salamov A."/>
            <person name="Schwelm A."/>
            <person name="Schijlen E."/>
            <person name="Sun H."/>
            <person name="van den Burg H.A."/>
            <person name="van Ham R.C.H.J."/>
            <person name="Zhang S."/>
            <person name="Goodwin S.B."/>
            <person name="Grigoriev I.V."/>
            <person name="Collemare J."/>
            <person name="Bradshaw R.E."/>
        </authorList>
    </citation>
    <scope>NUCLEOTIDE SEQUENCE [LARGE SCALE GENOMIC DNA]</scope>
    <source>
        <strain evidence="23">NZE10 / CBS 128990</strain>
    </source>
</reference>
<feature type="compositionally biased region" description="Polar residues" evidence="19">
    <location>
        <begin position="574"/>
        <end position="585"/>
    </location>
</feature>
<evidence type="ECO:0000256" key="14">
    <source>
        <dbReference type="ARBA" id="ARBA00023098"/>
    </source>
</evidence>
<comment type="subunit">
    <text evidence="5">Binds to both phosphatidylinositol (PI) and phosphatidylinositol 3,5-bisphosphate (PIP2).</text>
</comment>
<evidence type="ECO:0000313" key="22">
    <source>
        <dbReference type="EMBL" id="EME41267.1"/>
    </source>
</evidence>
<feature type="region of interest" description="Disordered" evidence="19">
    <location>
        <begin position="458"/>
        <end position="478"/>
    </location>
</feature>
<dbReference type="InterPro" id="IPR050805">
    <property type="entry name" value="ATG15_Lipase"/>
</dbReference>
<dbReference type="HOGENOM" id="CLU_028295_0_1_1"/>
<name>N1PFY3_DOTSN</name>
<feature type="signal peptide" evidence="20">
    <location>
        <begin position="1"/>
        <end position="23"/>
    </location>
</feature>
<dbReference type="FunFam" id="3.40.50.1820:FF:000129">
    <property type="entry name" value="Autophagy related lipase Atg15, putative"/>
    <property type="match status" value="1"/>
</dbReference>
<evidence type="ECO:0000256" key="16">
    <source>
        <dbReference type="ARBA" id="ARBA00023180"/>
    </source>
</evidence>
<dbReference type="GO" id="GO:0034727">
    <property type="term" value="P:piecemeal microautophagy of the nucleus"/>
    <property type="evidence" value="ECO:0007669"/>
    <property type="project" value="TreeGrafter"/>
</dbReference>
<dbReference type="GO" id="GO:0004806">
    <property type="term" value="F:triacylglycerol lipase activity"/>
    <property type="evidence" value="ECO:0007669"/>
    <property type="project" value="UniProtKB-EC"/>
</dbReference>
<evidence type="ECO:0000256" key="13">
    <source>
        <dbReference type="ARBA" id="ARBA00023006"/>
    </source>
</evidence>
<evidence type="ECO:0000313" key="23">
    <source>
        <dbReference type="Proteomes" id="UP000016933"/>
    </source>
</evidence>
<keyword evidence="8" id="KW-0967">Endosome</keyword>
<evidence type="ECO:0000256" key="17">
    <source>
        <dbReference type="ARBA" id="ARBA00024663"/>
    </source>
</evidence>
<dbReference type="GO" id="GO:0034496">
    <property type="term" value="P:multivesicular body membrane disassembly"/>
    <property type="evidence" value="ECO:0007669"/>
    <property type="project" value="TreeGrafter"/>
</dbReference>
<evidence type="ECO:0000256" key="10">
    <source>
        <dbReference type="ARBA" id="ARBA00022963"/>
    </source>
</evidence>
<comment type="similarity">
    <text evidence="4">Belongs to the AB hydrolase superfamily. Lipase family.</text>
</comment>
<feature type="compositionally biased region" description="Low complexity" evidence="19">
    <location>
        <begin position="458"/>
        <end position="474"/>
    </location>
</feature>
<dbReference type="Pfam" id="PF01764">
    <property type="entry name" value="Lipase_3"/>
    <property type="match status" value="1"/>
</dbReference>
<evidence type="ECO:0000256" key="6">
    <source>
        <dbReference type="ARBA" id="ARBA00013279"/>
    </source>
</evidence>
<reference evidence="22 23" key="2">
    <citation type="journal article" date="2012" name="PLoS Pathog.">
        <title>Diverse lifestyles and strategies of plant pathogenesis encoded in the genomes of eighteen Dothideomycetes fungi.</title>
        <authorList>
            <person name="Ohm R.A."/>
            <person name="Feau N."/>
            <person name="Henrissat B."/>
            <person name="Schoch C.L."/>
            <person name="Horwitz B.A."/>
            <person name="Barry K.W."/>
            <person name="Condon B.J."/>
            <person name="Copeland A.C."/>
            <person name="Dhillon B."/>
            <person name="Glaser F."/>
            <person name="Hesse C.N."/>
            <person name="Kosti I."/>
            <person name="LaButti K."/>
            <person name="Lindquist E.A."/>
            <person name="Lucas S."/>
            <person name="Salamov A.A."/>
            <person name="Bradshaw R.E."/>
            <person name="Ciuffetti L."/>
            <person name="Hamelin R.C."/>
            <person name="Kema G.H.J."/>
            <person name="Lawrence C."/>
            <person name="Scott J.A."/>
            <person name="Spatafora J.W."/>
            <person name="Turgeon B.G."/>
            <person name="de Wit P.J.G.M."/>
            <person name="Zhong S."/>
            <person name="Goodwin S.B."/>
            <person name="Grigoriev I.V."/>
        </authorList>
    </citation>
    <scope>NUCLEOTIDE SEQUENCE [LARGE SCALE GENOMIC DNA]</scope>
    <source>
        <strain evidence="23">NZE10 / CBS 128990</strain>
    </source>
</reference>
<evidence type="ECO:0000256" key="9">
    <source>
        <dbReference type="ARBA" id="ARBA00022801"/>
    </source>
</evidence>
<keyword evidence="7" id="KW-0812">Transmembrane</keyword>
<dbReference type="SUPFAM" id="SSF53474">
    <property type="entry name" value="alpha/beta-Hydrolases"/>
    <property type="match status" value="1"/>
</dbReference>
<evidence type="ECO:0000256" key="8">
    <source>
        <dbReference type="ARBA" id="ARBA00022753"/>
    </source>
</evidence>
<dbReference type="EMBL" id="KB446542">
    <property type="protein sequence ID" value="EME41267.1"/>
    <property type="molecule type" value="Genomic_DNA"/>
</dbReference>
<dbReference type="STRING" id="675120.N1PFY3"/>
<evidence type="ECO:0000256" key="19">
    <source>
        <dbReference type="SAM" id="MobiDB-lite"/>
    </source>
</evidence>
<dbReference type="GO" id="GO:0005775">
    <property type="term" value="C:vacuolar lumen"/>
    <property type="evidence" value="ECO:0007669"/>
    <property type="project" value="TreeGrafter"/>
</dbReference>
<dbReference type="OMA" id="TYHFGHT"/>
<organism evidence="22 23">
    <name type="scientific">Dothistroma septosporum (strain NZE10 / CBS 128990)</name>
    <name type="common">Red band needle blight fungus</name>
    <name type="synonym">Mycosphaerella pini</name>
    <dbReference type="NCBI Taxonomy" id="675120"/>
    <lineage>
        <taxon>Eukaryota</taxon>
        <taxon>Fungi</taxon>
        <taxon>Dikarya</taxon>
        <taxon>Ascomycota</taxon>
        <taxon>Pezizomycotina</taxon>
        <taxon>Dothideomycetes</taxon>
        <taxon>Dothideomycetidae</taxon>
        <taxon>Mycosphaerellales</taxon>
        <taxon>Mycosphaerellaceae</taxon>
        <taxon>Dothistroma</taxon>
    </lineage>
</organism>
<evidence type="ECO:0000256" key="15">
    <source>
        <dbReference type="ARBA" id="ARBA00023136"/>
    </source>
</evidence>
<dbReference type="GO" id="GO:0046461">
    <property type="term" value="P:neutral lipid catabolic process"/>
    <property type="evidence" value="ECO:0007669"/>
    <property type="project" value="TreeGrafter"/>
</dbReference>
<keyword evidence="16" id="KW-0325">Glycoprotein</keyword>
<dbReference type="GO" id="GO:0004620">
    <property type="term" value="F:phospholipase activity"/>
    <property type="evidence" value="ECO:0007669"/>
    <property type="project" value="TreeGrafter"/>
</dbReference>
<evidence type="ECO:0000256" key="3">
    <source>
        <dbReference type="ARBA" id="ARBA00004343"/>
    </source>
</evidence>
<gene>
    <name evidence="22" type="ORF">DOTSEDRAFT_46296</name>
</gene>
<evidence type="ECO:0000256" key="4">
    <source>
        <dbReference type="ARBA" id="ARBA00010701"/>
    </source>
</evidence>
<evidence type="ECO:0000256" key="18">
    <source>
        <dbReference type="ARBA" id="ARBA00029828"/>
    </source>
</evidence>
<dbReference type="InterPro" id="IPR029058">
    <property type="entry name" value="AB_hydrolase_fold"/>
</dbReference>
<keyword evidence="12" id="KW-1133">Transmembrane helix</keyword>
<evidence type="ECO:0000256" key="1">
    <source>
        <dbReference type="ARBA" id="ARBA00001024"/>
    </source>
</evidence>
<dbReference type="PANTHER" id="PTHR47175">
    <property type="entry name" value="LIPASE ATG15-RELATED"/>
    <property type="match status" value="1"/>
</dbReference>
<dbReference type="OrthoDB" id="58570at2759"/>
<keyword evidence="23" id="KW-1185">Reference proteome</keyword>
<protein>
    <recommendedName>
        <fullName evidence="6">triacylglycerol lipase</fullName>
        <ecNumber evidence="6">3.1.1.3</ecNumber>
    </recommendedName>
    <alternativeName>
        <fullName evidence="18">Autophagy-related protein 15</fullName>
    </alternativeName>
</protein>
<dbReference type="GO" id="GO:0032585">
    <property type="term" value="C:multivesicular body membrane"/>
    <property type="evidence" value="ECO:0007669"/>
    <property type="project" value="UniProtKB-SubCell"/>
</dbReference>